<keyword evidence="4 9" id="KW-1133">Transmembrane helix</keyword>
<dbReference type="CDD" id="cd12912">
    <property type="entry name" value="PDC2_MCP_like"/>
    <property type="match status" value="1"/>
</dbReference>
<evidence type="ECO:0000256" key="6">
    <source>
        <dbReference type="ARBA" id="ARBA00023224"/>
    </source>
</evidence>
<name>A0A7W2FPK8_9VIBR</name>
<evidence type="ECO:0000256" key="5">
    <source>
        <dbReference type="ARBA" id="ARBA00023136"/>
    </source>
</evidence>
<evidence type="ECO:0000259" key="10">
    <source>
        <dbReference type="PROSITE" id="PS50111"/>
    </source>
</evidence>
<keyword evidence="6 8" id="KW-0807">Transducer</keyword>
<evidence type="ECO:0000256" key="9">
    <source>
        <dbReference type="SAM" id="Phobius"/>
    </source>
</evidence>
<evidence type="ECO:0000313" key="12">
    <source>
        <dbReference type="Proteomes" id="UP000571701"/>
    </source>
</evidence>
<gene>
    <name evidence="11" type="ORF">H2O73_06215</name>
</gene>
<dbReference type="GO" id="GO:0006935">
    <property type="term" value="P:chemotaxis"/>
    <property type="evidence" value="ECO:0007669"/>
    <property type="project" value="UniProtKB-ARBA"/>
</dbReference>
<dbReference type="Gene3D" id="3.30.450.20">
    <property type="entry name" value="PAS domain"/>
    <property type="match status" value="1"/>
</dbReference>
<evidence type="ECO:0000256" key="2">
    <source>
        <dbReference type="ARBA" id="ARBA00004533"/>
    </source>
</evidence>
<comment type="subcellular location">
    <subcellularLocation>
        <location evidence="2">Cell inner membrane</location>
    </subcellularLocation>
    <subcellularLocation>
        <location evidence="1">Membrane</location>
        <topology evidence="1">Multi-pass membrane protein</topology>
    </subcellularLocation>
</comment>
<keyword evidence="12" id="KW-1185">Reference proteome</keyword>
<accession>A0A7W2FPK8</accession>
<evidence type="ECO:0000256" key="1">
    <source>
        <dbReference type="ARBA" id="ARBA00004141"/>
    </source>
</evidence>
<dbReference type="InterPro" id="IPR029151">
    <property type="entry name" value="Sensor-like_sf"/>
</dbReference>
<dbReference type="AlphaFoldDB" id="A0A7W2FPK8"/>
<evidence type="ECO:0000256" key="8">
    <source>
        <dbReference type="PROSITE-ProRule" id="PRU00284"/>
    </source>
</evidence>
<dbReference type="Pfam" id="PF17201">
    <property type="entry name" value="Cache_3-Cache_2"/>
    <property type="match status" value="1"/>
</dbReference>
<comment type="similarity">
    <text evidence="7">Belongs to the methyl-accepting chemotaxis (MCP) protein family.</text>
</comment>
<evidence type="ECO:0000313" key="11">
    <source>
        <dbReference type="EMBL" id="MBA5761941.1"/>
    </source>
</evidence>
<feature type="transmembrane region" description="Helical" evidence="9">
    <location>
        <begin position="12"/>
        <end position="33"/>
    </location>
</feature>
<dbReference type="FunFam" id="1.10.287.950:FF:000001">
    <property type="entry name" value="Methyl-accepting chemotaxis sensory transducer"/>
    <property type="match status" value="1"/>
</dbReference>
<evidence type="ECO:0000256" key="7">
    <source>
        <dbReference type="ARBA" id="ARBA00029447"/>
    </source>
</evidence>
<organism evidence="11 12">
    <name type="scientific">Vibrio marinisediminis</name>
    <dbReference type="NCBI Taxonomy" id="2758441"/>
    <lineage>
        <taxon>Bacteria</taxon>
        <taxon>Pseudomonadati</taxon>
        <taxon>Pseudomonadota</taxon>
        <taxon>Gammaproteobacteria</taxon>
        <taxon>Vibrionales</taxon>
        <taxon>Vibrionaceae</taxon>
        <taxon>Vibrio</taxon>
    </lineage>
</organism>
<dbReference type="SMART" id="SM00283">
    <property type="entry name" value="MA"/>
    <property type="match status" value="1"/>
</dbReference>
<dbReference type="Pfam" id="PF00015">
    <property type="entry name" value="MCPsignal"/>
    <property type="match status" value="1"/>
</dbReference>
<proteinExistence type="inferred from homology"/>
<dbReference type="InterPro" id="IPR033462">
    <property type="entry name" value="Cache_3-Cache_2"/>
</dbReference>
<reference evidence="11 12" key="1">
    <citation type="submission" date="2020-07" db="EMBL/GenBank/DDBJ databases">
        <title>Vibrio marinisediminis sp. nov., isolated from marine sediment.</title>
        <authorList>
            <person name="Ji X."/>
        </authorList>
    </citation>
    <scope>NUCLEOTIDE SEQUENCE [LARGE SCALE GENOMIC DNA]</scope>
    <source>
        <strain evidence="11 12">404</strain>
    </source>
</reference>
<dbReference type="SUPFAM" id="SSF103190">
    <property type="entry name" value="Sensory domain-like"/>
    <property type="match status" value="1"/>
</dbReference>
<dbReference type="GO" id="GO:0007165">
    <property type="term" value="P:signal transduction"/>
    <property type="evidence" value="ECO:0007669"/>
    <property type="project" value="UniProtKB-KW"/>
</dbReference>
<dbReference type="SUPFAM" id="SSF58104">
    <property type="entry name" value="Methyl-accepting chemotaxis protein (MCP) signaling domain"/>
    <property type="match status" value="1"/>
</dbReference>
<protein>
    <submittedName>
        <fullName evidence="11">Methyl-accepting chemotaxis protein</fullName>
    </submittedName>
</protein>
<dbReference type="PANTHER" id="PTHR32089">
    <property type="entry name" value="METHYL-ACCEPTING CHEMOTAXIS PROTEIN MCPB"/>
    <property type="match status" value="1"/>
</dbReference>
<dbReference type="PANTHER" id="PTHR32089:SF119">
    <property type="entry name" value="METHYL-ACCEPTING CHEMOTAXIS PROTEIN CTPL"/>
    <property type="match status" value="1"/>
</dbReference>
<comment type="caution">
    <text evidence="11">The sequence shown here is derived from an EMBL/GenBank/DDBJ whole genome shotgun (WGS) entry which is preliminary data.</text>
</comment>
<dbReference type="RefSeq" id="WP_182107687.1">
    <property type="nucleotide sequence ID" value="NZ_JACFYF010000002.1"/>
</dbReference>
<dbReference type="PROSITE" id="PS50111">
    <property type="entry name" value="CHEMOTAXIS_TRANSDUC_2"/>
    <property type="match status" value="1"/>
</dbReference>
<dbReference type="Gene3D" id="1.10.287.950">
    <property type="entry name" value="Methyl-accepting chemotaxis protein"/>
    <property type="match status" value="1"/>
</dbReference>
<dbReference type="EMBL" id="JACFYF010000002">
    <property type="protein sequence ID" value="MBA5761941.1"/>
    <property type="molecule type" value="Genomic_DNA"/>
</dbReference>
<dbReference type="GO" id="GO:0005886">
    <property type="term" value="C:plasma membrane"/>
    <property type="evidence" value="ECO:0007669"/>
    <property type="project" value="UniProtKB-SubCell"/>
</dbReference>
<dbReference type="InterPro" id="IPR004089">
    <property type="entry name" value="MCPsignal_dom"/>
</dbReference>
<evidence type="ECO:0000256" key="3">
    <source>
        <dbReference type="ARBA" id="ARBA00022692"/>
    </source>
</evidence>
<evidence type="ECO:0000256" key="4">
    <source>
        <dbReference type="ARBA" id="ARBA00022989"/>
    </source>
</evidence>
<feature type="domain" description="Methyl-accepting transducer" evidence="10">
    <location>
        <begin position="406"/>
        <end position="642"/>
    </location>
</feature>
<feature type="transmembrane region" description="Helical" evidence="9">
    <location>
        <begin position="326"/>
        <end position="345"/>
    </location>
</feature>
<keyword evidence="3 9" id="KW-0812">Transmembrane</keyword>
<keyword evidence="5 9" id="KW-0472">Membrane</keyword>
<dbReference type="CDD" id="cd11386">
    <property type="entry name" value="MCP_signal"/>
    <property type="match status" value="1"/>
</dbReference>
<dbReference type="Proteomes" id="UP000571701">
    <property type="component" value="Unassembled WGS sequence"/>
</dbReference>
<sequence>MNKFRNLGISLQINIVVLLCLLFSFILVGTIVFKQANETLLNTSLQEHQERITVLAKTLSQEYKSLIKSNENLSHVFRDEYLHGLTLSDEKSTINGFKINQLKIGDISIINNNSIIDKFSLDSGAIATIFSRSGNDFIRVSTSLTDKNNYRATGTTLEKSHPAYQQALKGLSYSSKVSLFGKEYISTYLPILSKENSVIGIVFVGKPIYTVMDGAFNILRKTKWGETGYTIVFDNSDEKLGNIVVHADKNYENKSILNVKDSEGNKPFSEIFNTSSGTIFYPWRRNADSAEKYLVHSDVDGWGWKIAGGTFIDEITKNSLQLLKSITVTLFVVGAITFFFLTIVIKSITKSLLTLCDNMNKIGAGQVSINIDQGPITSKNEIIVLSNSASDTARQINQLVTEIRTVSDSVAKQSESMSKDSQSSLQHISSQQIAVEQVVTAIEEMAQSAKDIALQVDTIANNARTTNVNTQSGINIVNDVAENLNELSVSLGDSASAIESVAVHGKKIQEVTVIINDIAEQTNLLALNAAIEAARAGEQGRGFAVVADEVRTLAHKTQTSVVSVAELIEQLQKSTQGAVDIVSQSQNNSIQAVAQAESARNELHSIAQQVSDISEQTEIMSATSEEQALVAQEISLNVNEIDTLTRETQEISKNTVQSSETLRSKALELMQKVQYFH</sequence>